<feature type="transmembrane region" description="Helical" evidence="7">
    <location>
        <begin position="33"/>
        <end position="54"/>
    </location>
</feature>
<dbReference type="Proteomes" id="UP001595683">
    <property type="component" value="Unassembled WGS sequence"/>
</dbReference>
<feature type="transmembrane region" description="Helical" evidence="7">
    <location>
        <begin position="331"/>
        <end position="350"/>
    </location>
</feature>
<evidence type="ECO:0000256" key="1">
    <source>
        <dbReference type="ARBA" id="ARBA00004651"/>
    </source>
</evidence>
<name>A0ABV7UZU1_9SPHN</name>
<keyword evidence="10" id="KW-1185">Reference proteome</keyword>
<gene>
    <name evidence="9" type="ORF">ACFOOT_04575</name>
</gene>
<feature type="domain" description="Major facilitator superfamily (MFS) profile" evidence="8">
    <location>
        <begin position="36"/>
        <end position="528"/>
    </location>
</feature>
<evidence type="ECO:0000256" key="2">
    <source>
        <dbReference type="ARBA" id="ARBA00022448"/>
    </source>
</evidence>
<evidence type="ECO:0000256" key="7">
    <source>
        <dbReference type="SAM" id="Phobius"/>
    </source>
</evidence>
<feature type="transmembrane region" description="Helical" evidence="7">
    <location>
        <begin position="188"/>
        <end position="211"/>
    </location>
</feature>
<dbReference type="Gene3D" id="1.20.1720.10">
    <property type="entry name" value="Multidrug resistance protein D"/>
    <property type="match status" value="1"/>
</dbReference>
<keyword evidence="5 7" id="KW-1133">Transmembrane helix</keyword>
<feature type="transmembrane region" description="Helical" evidence="7">
    <location>
        <begin position="506"/>
        <end position="526"/>
    </location>
</feature>
<reference evidence="10" key="1">
    <citation type="journal article" date="2019" name="Int. J. Syst. Evol. Microbiol.">
        <title>The Global Catalogue of Microorganisms (GCM) 10K type strain sequencing project: providing services to taxonomists for standard genome sequencing and annotation.</title>
        <authorList>
            <consortium name="The Broad Institute Genomics Platform"/>
            <consortium name="The Broad Institute Genome Sequencing Center for Infectious Disease"/>
            <person name="Wu L."/>
            <person name="Ma J."/>
        </authorList>
    </citation>
    <scope>NUCLEOTIDE SEQUENCE [LARGE SCALE GENOMIC DNA]</scope>
    <source>
        <strain evidence="10">KCTC 42224</strain>
    </source>
</reference>
<feature type="transmembrane region" description="Helical" evidence="7">
    <location>
        <begin position="74"/>
        <end position="93"/>
    </location>
</feature>
<evidence type="ECO:0000256" key="3">
    <source>
        <dbReference type="ARBA" id="ARBA00022475"/>
    </source>
</evidence>
<dbReference type="InterPro" id="IPR004638">
    <property type="entry name" value="EmrB-like"/>
</dbReference>
<evidence type="ECO:0000256" key="6">
    <source>
        <dbReference type="ARBA" id="ARBA00023136"/>
    </source>
</evidence>
<dbReference type="EMBL" id="JBHRYE010000007">
    <property type="protein sequence ID" value="MFC3670691.1"/>
    <property type="molecule type" value="Genomic_DNA"/>
</dbReference>
<comment type="subcellular location">
    <subcellularLocation>
        <location evidence="1">Cell membrane</location>
        <topology evidence="1">Multi-pass membrane protein</topology>
    </subcellularLocation>
</comment>
<comment type="caution">
    <text evidence="9">The sequence shown here is derived from an EMBL/GenBank/DDBJ whole genome shotgun (WGS) entry which is preliminary data.</text>
</comment>
<feature type="transmembrane region" description="Helical" evidence="7">
    <location>
        <begin position="159"/>
        <end position="182"/>
    </location>
</feature>
<feature type="transmembrane region" description="Helical" evidence="7">
    <location>
        <begin position="254"/>
        <end position="277"/>
    </location>
</feature>
<keyword evidence="3" id="KW-1003">Cell membrane</keyword>
<feature type="transmembrane region" description="Helical" evidence="7">
    <location>
        <begin position="134"/>
        <end position="152"/>
    </location>
</feature>
<dbReference type="InterPro" id="IPR020846">
    <property type="entry name" value="MFS_dom"/>
</dbReference>
<feature type="transmembrane region" description="Helical" evidence="7">
    <location>
        <begin position="102"/>
        <end position="128"/>
    </location>
</feature>
<feature type="transmembrane region" description="Helical" evidence="7">
    <location>
        <begin position="289"/>
        <end position="311"/>
    </location>
</feature>
<dbReference type="CDD" id="cd17503">
    <property type="entry name" value="MFS_LmrB_MDR_like"/>
    <property type="match status" value="1"/>
</dbReference>
<evidence type="ECO:0000313" key="10">
    <source>
        <dbReference type="Proteomes" id="UP001595683"/>
    </source>
</evidence>
<organism evidence="9 10">
    <name type="scientific">Novosphingobium pokkalii</name>
    <dbReference type="NCBI Taxonomy" id="1770194"/>
    <lineage>
        <taxon>Bacteria</taxon>
        <taxon>Pseudomonadati</taxon>
        <taxon>Pseudomonadota</taxon>
        <taxon>Alphaproteobacteria</taxon>
        <taxon>Sphingomonadales</taxon>
        <taxon>Sphingomonadaceae</taxon>
        <taxon>Novosphingobium</taxon>
    </lineage>
</organism>
<dbReference type="Pfam" id="PF07690">
    <property type="entry name" value="MFS_1"/>
    <property type="match status" value="1"/>
</dbReference>
<dbReference type="SUPFAM" id="SSF103473">
    <property type="entry name" value="MFS general substrate transporter"/>
    <property type="match status" value="1"/>
</dbReference>
<feature type="transmembrane region" description="Helical" evidence="7">
    <location>
        <begin position="357"/>
        <end position="374"/>
    </location>
</feature>
<keyword evidence="6 7" id="KW-0472">Membrane</keyword>
<feature type="transmembrane region" description="Helical" evidence="7">
    <location>
        <begin position="223"/>
        <end position="242"/>
    </location>
</feature>
<evidence type="ECO:0000259" key="8">
    <source>
        <dbReference type="PROSITE" id="PS50850"/>
    </source>
</evidence>
<sequence>MAAATLSGEGGSGAKAAGKPAGAPASGNADLTAWLAVVAGAIGALMATLDISIVNSALPTIQGEIGASSTEGTWIATSYLVAEIVIIPLTAWLERVFGLKRFLLIASVLFTGFSIVCGLSTTLTMMIIGRVGQGFTGGAMIPTGMTIIATRLPRHQQPVGTALFGSTLILGPVMGPLAGGWLTENFSWHYAFFINIPICILLMVFLTVGLTSAKMRLEELFSADWLGIAGMALGLGGLTVVLEEGNREQWFQSTLIWQLTGVTILGFVLIGLGQFFAKRPVIKLALLRNRAFAAVFVLGLLIGSVLYGTAYVIPQFLAAIAGYNAFQSGQIVFLSGIPAAMMMPLFPLLVKKFDLRYVVLTGMLVMAGSCWMDTTLTVNSDGSDFVISQLMRGLGQALSMLFLNQAAIASVKPDEAGDASGLFNAARNLGGSIALALLATLQERREEYHRWTIHEALPANSPSVQDWVSSQAASFGGGPEGLAAALRSIDGAVLKQALVMAYTDEFIALMVGIAVVMPLVFLLRPLPKGHHKMAMH</sequence>
<dbReference type="RefSeq" id="WP_191323013.1">
    <property type="nucleotide sequence ID" value="NZ_BMZP01000003.1"/>
</dbReference>
<dbReference type="PANTHER" id="PTHR23501:SF51">
    <property type="entry name" value="MULTIDRUG RESISTANCE PROTEIN B"/>
    <property type="match status" value="1"/>
</dbReference>
<evidence type="ECO:0000256" key="4">
    <source>
        <dbReference type="ARBA" id="ARBA00022692"/>
    </source>
</evidence>
<evidence type="ECO:0000256" key="5">
    <source>
        <dbReference type="ARBA" id="ARBA00022989"/>
    </source>
</evidence>
<dbReference type="InterPro" id="IPR036259">
    <property type="entry name" value="MFS_trans_sf"/>
</dbReference>
<protein>
    <submittedName>
        <fullName evidence="9">MDR family MFS transporter</fullName>
    </submittedName>
</protein>
<proteinExistence type="predicted"/>
<dbReference type="NCBIfam" id="TIGR00711">
    <property type="entry name" value="efflux_EmrB"/>
    <property type="match status" value="1"/>
</dbReference>
<dbReference type="PROSITE" id="PS50850">
    <property type="entry name" value="MFS"/>
    <property type="match status" value="1"/>
</dbReference>
<keyword evidence="4 7" id="KW-0812">Transmembrane</keyword>
<keyword evidence="2" id="KW-0813">Transport</keyword>
<dbReference type="Gene3D" id="1.20.1250.20">
    <property type="entry name" value="MFS general substrate transporter like domains"/>
    <property type="match status" value="1"/>
</dbReference>
<dbReference type="InterPro" id="IPR011701">
    <property type="entry name" value="MFS"/>
</dbReference>
<dbReference type="PANTHER" id="PTHR23501">
    <property type="entry name" value="MAJOR FACILITATOR SUPERFAMILY"/>
    <property type="match status" value="1"/>
</dbReference>
<accession>A0ABV7UZU1</accession>
<evidence type="ECO:0000313" key="9">
    <source>
        <dbReference type="EMBL" id="MFC3670691.1"/>
    </source>
</evidence>